<dbReference type="Pfam" id="PF03551">
    <property type="entry name" value="PadR"/>
    <property type="match status" value="1"/>
</dbReference>
<gene>
    <name evidence="2" type="ORF">FPLFYP42_00573</name>
</gene>
<dbReference type="RefSeq" id="WP_148340838.1">
    <property type="nucleotide sequence ID" value="NZ_CACRUB010000019.1"/>
</dbReference>
<evidence type="ECO:0000259" key="1">
    <source>
        <dbReference type="Pfam" id="PF03551"/>
    </source>
</evidence>
<dbReference type="InterPro" id="IPR036388">
    <property type="entry name" value="WH-like_DNA-bd_sf"/>
</dbReference>
<dbReference type="PANTHER" id="PTHR33169">
    <property type="entry name" value="PADR-FAMILY TRANSCRIPTIONAL REGULATOR"/>
    <property type="match status" value="1"/>
</dbReference>
<organism evidence="2">
    <name type="scientific">Flavonifractor plautii</name>
    <name type="common">Fusobacterium plautii</name>
    <dbReference type="NCBI Taxonomy" id="292800"/>
    <lineage>
        <taxon>Bacteria</taxon>
        <taxon>Bacillati</taxon>
        <taxon>Bacillota</taxon>
        <taxon>Clostridia</taxon>
        <taxon>Eubacteriales</taxon>
        <taxon>Oscillospiraceae</taxon>
        <taxon>Flavonifractor</taxon>
    </lineage>
</organism>
<feature type="domain" description="Transcription regulator PadR N-terminal" evidence="1">
    <location>
        <begin position="16"/>
        <end position="86"/>
    </location>
</feature>
<reference evidence="2" key="1">
    <citation type="submission" date="2019-11" db="EMBL/GenBank/DDBJ databases">
        <authorList>
            <person name="Feng L."/>
        </authorList>
    </citation>
    <scope>NUCLEOTIDE SEQUENCE</scope>
    <source>
        <strain evidence="2">FplautiiLFYP42</strain>
    </source>
</reference>
<sequence>MGRKILETLTESMFYVLMALLRQARCGTEIADFVAARTKSRVRLGPGTLYTILAKFEEVGLIRETAVEGRKRTYVLTDEGRARYEEELVRLRSCLADAEEEAQP</sequence>
<accession>A0A6N2ZSN5</accession>
<dbReference type="InterPro" id="IPR036390">
    <property type="entry name" value="WH_DNA-bd_sf"/>
</dbReference>
<name>A0A6N2ZSN5_FLAPL</name>
<dbReference type="EMBL" id="CACRUB010000019">
    <property type="protein sequence ID" value="VYT80850.1"/>
    <property type="molecule type" value="Genomic_DNA"/>
</dbReference>
<dbReference type="InterPro" id="IPR052509">
    <property type="entry name" value="Metal_resp_DNA-bind_regulator"/>
</dbReference>
<dbReference type="SUPFAM" id="SSF46785">
    <property type="entry name" value="Winged helix' DNA-binding domain"/>
    <property type="match status" value="1"/>
</dbReference>
<evidence type="ECO:0000313" key="2">
    <source>
        <dbReference type="EMBL" id="VYT80850.1"/>
    </source>
</evidence>
<dbReference type="InterPro" id="IPR005149">
    <property type="entry name" value="Tscrpt_reg_PadR_N"/>
</dbReference>
<proteinExistence type="predicted"/>
<dbReference type="PANTHER" id="PTHR33169:SF13">
    <property type="entry name" value="PADR-FAMILY TRANSCRIPTIONAL REGULATOR"/>
    <property type="match status" value="1"/>
</dbReference>
<dbReference type="AlphaFoldDB" id="A0A6N2ZSN5"/>
<dbReference type="Gene3D" id="1.10.10.10">
    <property type="entry name" value="Winged helix-like DNA-binding domain superfamily/Winged helix DNA-binding domain"/>
    <property type="match status" value="1"/>
</dbReference>
<protein>
    <submittedName>
        <fullName evidence="2">Transcriptional regulator PadR-like family protein</fullName>
    </submittedName>
</protein>